<gene>
    <name evidence="2" type="ORF">EYF80_014889</name>
</gene>
<proteinExistence type="predicted"/>
<sequence>MSPALCNNVMLADQCVSSSLDLRDGGHNTGRPESRCTRQVPPNPSTHIVSLQERTQLRRRTLIPGERGRHPAIHAPVTPPSVTVGSAR</sequence>
<protein>
    <submittedName>
        <fullName evidence="2">Uncharacterized protein</fullName>
    </submittedName>
</protein>
<evidence type="ECO:0000313" key="3">
    <source>
        <dbReference type="Proteomes" id="UP000314294"/>
    </source>
</evidence>
<feature type="region of interest" description="Disordered" evidence="1">
    <location>
        <begin position="22"/>
        <end position="88"/>
    </location>
</feature>
<organism evidence="2 3">
    <name type="scientific">Liparis tanakae</name>
    <name type="common">Tanaka's snailfish</name>
    <dbReference type="NCBI Taxonomy" id="230148"/>
    <lineage>
        <taxon>Eukaryota</taxon>
        <taxon>Metazoa</taxon>
        <taxon>Chordata</taxon>
        <taxon>Craniata</taxon>
        <taxon>Vertebrata</taxon>
        <taxon>Euteleostomi</taxon>
        <taxon>Actinopterygii</taxon>
        <taxon>Neopterygii</taxon>
        <taxon>Teleostei</taxon>
        <taxon>Neoteleostei</taxon>
        <taxon>Acanthomorphata</taxon>
        <taxon>Eupercaria</taxon>
        <taxon>Perciformes</taxon>
        <taxon>Cottioidei</taxon>
        <taxon>Cottales</taxon>
        <taxon>Liparidae</taxon>
        <taxon>Liparis</taxon>
    </lineage>
</organism>
<dbReference type="Proteomes" id="UP000314294">
    <property type="component" value="Unassembled WGS sequence"/>
</dbReference>
<dbReference type="AlphaFoldDB" id="A0A4Z2I9M3"/>
<evidence type="ECO:0000256" key="1">
    <source>
        <dbReference type="SAM" id="MobiDB-lite"/>
    </source>
</evidence>
<keyword evidence="3" id="KW-1185">Reference proteome</keyword>
<reference evidence="2 3" key="1">
    <citation type="submission" date="2019-03" db="EMBL/GenBank/DDBJ databases">
        <title>First draft genome of Liparis tanakae, snailfish: a comprehensive survey of snailfish specific genes.</title>
        <authorList>
            <person name="Kim W."/>
            <person name="Song I."/>
            <person name="Jeong J.-H."/>
            <person name="Kim D."/>
            <person name="Kim S."/>
            <person name="Ryu S."/>
            <person name="Song J.Y."/>
            <person name="Lee S.K."/>
        </authorList>
    </citation>
    <scope>NUCLEOTIDE SEQUENCE [LARGE SCALE GENOMIC DNA]</scope>
    <source>
        <tissue evidence="2">Muscle</tissue>
    </source>
</reference>
<dbReference type="EMBL" id="SRLO01000110">
    <property type="protein sequence ID" value="TNN74789.1"/>
    <property type="molecule type" value="Genomic_DNA"/>
</dbReference>
<evidence type="ECO:0000313" key="2">
    <source>
        <dbReference type="EMBL" id="TNN74789.1"/>
    </source>
</evidence>
<comment type="caution">
    <text evidence="2">The sequence shown here is derived from an EMBL/GenBank/DDBJ whole genome shotgun (WGS) entry which is preliminary data.</text>
</comment>
<name>A0A4Z2I9M3_9TELE</name>
<accession>A0A4Z2I9M3</accession>
<feature type="compositionally biased region" description="Basic and acidic residues" evidence="1">
    <location>
        <begin position="22"/>
        <end position="36"/>
    </location>
</feature>